<comment type="caution">
    <text evidence="1">The sequence shown here is derived from an EMBL/GenBank/DDBJ whole genome shotgun (WGS) entry which is preliminary data.</text>
</comment>
<name>A0A069QJ11_HOYLO</name>
<dbReference type="AlphaFoldDB" id="A0A069QJ11"/>
<protein>
    <submittedName>
        <fullName evidence="1">Uncharacterized protein</fullName>
    </submittedName>
</protein>
<organism evidence="1 2">
    <name type="scientific">Hoylesella loescheii DSM 19665 = JCM 12249 = ATCC 15930</name>
    <dbReference type="NCBI Taxonomy" id="1122985"/>
    <lineage>
        <taxon>Bacteria</taxon>
        <taxon>Pseudomonadati</taxon>
        <taxon>Bacteroidota</taxon>
        <taxon>Bacteroidia</taxon>
        <taxon>Bacteroidales</taxon>
        <taxon>Prevotellaceae</taxon>
        <taxon>Hoylesella</taxon>
    </lineage>
</organism>
<sequence length="41" mass="4594">MTYPKLAHFMVIDIGVCGKVLRYKSFVVSLQVSCSDTTDKL</sequence>
<keyword evidence="2" id="KW-1185">Reference proteome</keyword>
<reference evidence="1 2" key="1">
    <citation type="submission" date="2013-08" db="EMBL/GenBank/DDBJ databases">
        <authorList>
            <person name="Weinstock G."/>
            <person name="Sodergren E."/>
            <person name="Wylie T."/>
            <person name="Fulton L."/>
            <person name="Fulton R."/>
            <person name="Fronick C."/>
            <person name="O'Laughlin M."/>
            <person name="Godfrey J."/>
            <person name="Miner T."/>
            <person name="Herter B."/>
            <person name="Appelbaum E."/>
            <person name="Cordes M."/>
            <person name="Lek S."/>
            <person name="Wollam A."/>
            <person name="Pepin K.H."/>
            <person name="Palsikar V.B."/>
            <person name="Mitreva M."/>
            <person name="Wilson R.K."/>
        </authorList>
    </citation>
    <scope>NUCLEOTIDE SEQUENCE [LARGE SCALE GENOMIC DNA]</scope>
    <source>
        <strain evidence="1 2">ATCC 15930</strain>
    </source>
</reference>
<accession>A0A069QJ11</accession>
<evidence type="ECO:0000313" key="2">
    <source>
        <dbReference type="Proteomes" id="UP000027442"/>
    </source>
</evidence>
<dbReference type="EMBL" id="JNGW01000043">
    <property type="protein sequence ID" value="KDR52838.1"/>
    <property type="molecule type" value="Genomic_DNA"/>
</dbReference>
<proteinExistence type="predicted"/>
<gene>
    <name evidence="1" type="ORF">HMPREF1991_01071</name>
</gene>
<dbReference type="HOGENOM" id="CLU_3274845_0_0_10"/>
<evidence type="ECO:0000313" key="1">
    <source>
        <dbReference type="EMBL" id="KDR52838.1"/>
    </source>
</evidence>
<dbReference type="Proteomes" id="UP000027442">
    <property type="component" value="Unassembled WGS sequence"/>
</dbReference>